<dbReference type="EMBL" id="CABVLU010000001">
    <property type="protein sequence ID" value="VVT44512.1"/>
    <property type="molecule type" value="Genomic_DNA"/>
</dbReference>
<dbReference type="GO" id="GO:0004222">
    <property type="term" value="F:metalloendopeptidase activity"/>
    <property type="evidence" value="ECO:0007669"/>
    <property type="project" value="UniProtKB-EC"/>
</dbReference>
<dbReference type="OrthoDB" id="17530at2759"/>
<dbReference type="InterPro" id="IPR024077">
    <property type="entry name" value="Neurolysin/TOP_dom2"/>
</dbReference>
<dbReference type="PANTHER" id="PTHR11804:SF79">
    <property type="entry name" value="MITOCHONDRIAL INTERMEDIATE PEPTIDASE"/>
    <property type="match status" value="1"/>
</dbReference>
<keyword evidence="12" id="KW-0496">Mitochondrion</keyword>
<dbReference type="InterPro" id="IPR024079">
    <property type="entry name" value="MetalloPept_cat_dom_sf"/>
</dbReference>
<evidence type="ECO:0000256" key="13">
    <source>
        <dbReference type="ARBA" id="ARBA00025208"/>
    </source>
</evidence>
<evidence type="ECO:0000256" key="1">
    <source>
        <dbReference type="ARBA" id="ARBA00000436"/>
    </source>
</evidence>
<evidence type="ECO:0000256" key="4">
    <source>
        <dbReference type="ARBA" id="ARBA00012441"/>
    </source>
</evidence>
<evidence type="ECO:0000256" key="3">
    <source>
        <dbReference type="ARBA" id="ARBA00006040"/>
    </source>
</evidence>
<protein>
    <recommendedName>
        <fullName evidence="5">Mitochondrial intermediate peptidase</fullName>
        <ecNumber evidence="4">3.4.24.59</ecNumber>
    </recommendedName>
</protein>
<dbReference type="SUPFAM" id="SSF55486">
    <property type="entry name" value="Metalloproteases ('zincins'), catalytic domain"/>
    <property type="match status" value="1"/>
</dbReference>
<keyword evidence="11 14" id="KW-0482">Metalloprotease</keyword>
<evidence type="ECO:0000256" key="10">
    <source>
        <dbReference type="ARBA" id="ARBA00022946"/>
    </source>
</evidence>
<accession>A0A5E8AZC2</accession>
<evidence type="ECO:0000256" key="7">
    <source>
        <dbReference type="ARBA" id="ARBA00022723"/>
    </source>
</evidence>
<keyword evidence="9 14" id="KW-0862">Zinc</keyword>
<evidence type="ECO:0000256" key="9">
    <source>
        <dbReference type="ARBA" id="ARBA00022833"/>
    </source>
</evidence>
<keyword evidence="10" id="KW-0809">Transit peptide</keyword>
<dbReference type="InterPro" id="IPR045090">
    <property type="entry name" value="Pept_M3A_M3B"/>
</dbReference>
<keyword evidence="8 14" id="KW-0378">Hydrolase</keyword>
<evidence type="ECO:0000256" key="8">
    <source>
        <dbReference type="ARBA" id="ARBA00022801"/>
    </source>
</evidence>
<gene>
    <name evidence="16" type="ORF">SAPINGB_P000441</name>
</gene>
<dbReference type="Gene3D" id="1.10.1370.10">
    <property type="entry name" value="Neurolysin, domain 3"/>
    <property type="match status" value="1"/>
</dbReference>
<dbReference type="InterPro" id="IPR001567">
    <property type="entry name" value="Pept_M3A_M3B_dom"/>
</dbReference>
<dbReference type="Proteomes" id="UP000398389">
    <property type="component" value="Unassembled WGS sequence"/>
</dbReference>
<evidence type="ECO:0000256" key="14">
    <source>
        <dbReference type="RuleBase" id="RU003435"/>
    </source>
</evidence>
<evidence type="ECO:0000256" key="2">
    <source>
        <dbReference type="ARBA" id="ARBA00004305"/>
    </source>
</evidence>
<dbReference type="GO" id="GO:0006627">
    <property type="term" value="P:protein processing involved in protein targeting to mitochondrion"/>
    <property type="evidence" value="ECO:0007669"/>
    <property type="project" value="TreeGrafter"/>
</dbReference>
<keyword evidence="7 14" id="KW-0479">Metal-binding</keyword>
<dbReference type="FunFam" id="3.40.390.10:FF:000055">
    <property type="entry name" value="Related to mitochondrial intermediate peptidase"/>
    <property type="match status" value="1"/>
</dbReference>
<name>A0A5E8AZC2_9ASCO</name>
<proteinExistence type="inferred from homology"/>
<comment type="cofactor">
    <cofactor evidence="14">
        <name>Zn(2+)</name>
        <dbReference type="ChEBI" id="CHEBI:29105"/>
    </cofactor>
    <text evidence="14">Binds 1 zinc ion.</text>
</comment>
<feature type="domain" description="Peptidase M3A/M3B catalytic" evidence="15">
    <location>
        <begin position="322"/>
        <end position="801"/>
    </location>
</feature>
<evidence type="ECO:0000256" key="5">
    <source>
        <dbReference type="ARBA" id="ARBA00018046"/>
    </source>
</evidence>
<dbReference type="AlphaFoldDB" id="A0A5E8AZC2"/>
<dbReference type="CDD" id="cd06457">
    <property type="entry name" value="M3A_MIP"/>
    <property type="match status" value="1"/>
</dbReference>
<comment type="subcellular location">
    <subcellularLocation>
        <location evidence="2">Mitochondrion matrix</location>
    </subcellularLocation>
</comment>
<dbReference type="GO" id="GO:0005759">
    <property type="term" value="C:mitochondrial matrix"/>
    <property type="evidence" value="ECO:0007669"/>
    <property type="project" value="UniProtKB-SubCell"/>
</dbReference>
<dbReference type="EC" id="3.4.24.59" evidence="4"/>
<dbReference type="GO" id="GO:0006518">
    <property type="term" value="P:peptide metabolic process"/>
    <property type="evidence" value="ECO:0007669"/>
    <property type="project" value="TreeGrafter"/>
</dbReference>
<evidence type="ECO:0000313" key="16">
    <source>
        <dbReference type="EMBL" id="VVT44512.1"/>
    </source>
</evidence>
<dbReference type="InterPro" id="IPR033851">
    <property type="entry name" value="M3A_MIP"/>
</dbReference>
<comment type="catalytic activity">
    <reaction evidence="1">
        <text>Release of an N-terminal octapeptide as second stage of processing of some proteins imported into the mitochondrion.</text>
        <dbReference type="EC" id="3.4.24.59"/>
    </reaction>
</comment>
<evidence type="ECO:0000313" key="17">
    <source>
        <dbReference type="Proteomes" id="UP000398389"/>
    </source>
</evidence>
<dbReference type="Gene3D" id="3.40.390.10">
    <property type="entry name" value="Collagenase (Catalytic Domain)"/>
    <property type="match status" value="1"/>
</dbReference>
<keyword evidence="17" id="KW-1185">Reference proteome</keyword>
<dbReference type="Pfam" id="PF01432">
    <property type="entry name" value="Peptidase_M3"/>
    <property type="match status" value="1"/>
</dbReference>
<evidence type="ECO:0000256" key="11">
    <source>
        <dbReference type="ARBA" id="ARBA00023049"/>
    </source>
</evidence>
<evidence type="ECO:0000259" key="15">
    <source>
        <dbReference type="Pfam" id="PF01432"/>
    </source>
</evidence>
<reference evidence="16 17" key="1">
    <citation type="submission" date="2019-09" db="EMBL/GenBank/DDBJ databases">
        <authorList>
            <person name="Brejova B."/>
        </authorList>
    </citation>
    <scope>NUCLEOTIDE SEQUENCE [LARGE SCALE GENOMIC DNA]</scope>
</reference>
<sequence length="821" mass="90649">MLRLTTTARRAPVLVVPRILRRQISLFTPINDKPGMTAAAAAVNAQNLNAKAPTIKLQTPRDEADARHGDAALRLMFDDAGFWKSMSPVHNPGKKTGLFDNPYLTSPRGMLRFTEVSLAQAQALAQRILSGTVRDGGDLVRTLDRLSDTLCQVIDLMGCVRAAHPAPGFQAAAQQAHETMFEYMNVLNTSVELYDRLAAVFEDPEKVAKLSAEEDSTGRLLLADFEKSGIRLDPETRTKFVQLMNVISVMGQEFMEAAAEPPKDPSVAFVKATSSDLEGLDRGLARYLVQTQQSKLSKLFGEKEPGSLLVPTTGWEAAVALRTVRDEKVRREIWTKGHLASADLEQDNRLQTILRARGELANLMGAPSYAAYELHGKMLKTPALADSFLKAIEAAVAPKARGEIAALARIKAQATDVPHKTAGMEAWDRDFFGARFLHQQHLLRDHRDDTPSQEAVARIPEYFSVGTVIQGLSRLFTSIYGIRFEPVPPKEGETWRDDVRRVNVVSDTDGLVGVMYCDLFQAPGKSPNPAHFTVRCSRRIYAAENDAVRALDPLANERFPHVVTGRDAHQLPVIVLMCDFAPGPAGGPALLTFNNVQTLFHEMGHAMHSMLGRTDLHNVSGTRCATDFVELPSVLMEKFAAAPQVLGLFAYHHATGAPLPLNLLQEHERTAQQLLQHSETHAQIVLALLDQLFHSGDPALLATPEGLHHAYYALESHYGLFPAQRESRWYTQFGHLVGYGASYYCYLLGRAIADRVWAHVFQQDPTARDAGEKWRREVLQWGGSKDPWQMVASVLDDPTLAPGDTEAIASLTRGFDSIDKQ</sequence>
<keyword evidence="6 14" id="KW-0645">Protease</keyword>
<comment type="similarity">
    <text evidence="3 14">Belongs to the peptidase M3 family.</text>
</comment>
<dbReference type="PANTHER" id="PTHR11804">
    <property type="entry name" value="PROTEASE M3 THIMET OLIGOPEPTIDASE-RELATED"/>
    <property type="match status" value="1"/>
</dbReference>
<dbReference type="RefSeq" id="XP_031851056.1">
    <property type="nucleotide sequence ID" value="XM_031995165.1"/>
</dbReference>
<evidence type="ECO:0000256" key="6">
    <source>
        <dbReference type="ARBA" id="ARBA00022670"/>
    </source>
</evidence>
<organism evidence="16 17">
    <name type="scientific">Magnusiomyces paraingens</name>
    <dbReference type="NCBI Taxonomy" id="2606893"/>
    <lineage>
        <taxon>Eukaryota</taxon>
        <taxon>Fungi</taxon>
        <taxon>Dikarya</taxon>
        <taxon>Ascomycota</taxon>
        <taxon>Saccharomycotina</taxon>
        <taxon>Dipodascomycetes</taxon>
        <taxon>Dipodascales</taxon>
        <taxon>Dipodascaceae</taxon>
        <taxon>Magnusiomyces</taxon>
    </lineage>
</organism>
<comment type="function">
    <text evidence="13">Cleaves proteins, imported into the mitochondrion, to their mature size. While most mitochondrial precursor proteins are processed to the mature form in one step by mitochondrial processing peptidase (MPP), the sequential cleavage by MIP of an octapeptide after initial processing by MPP is a required step for a subgroup of nuclear-encoded precursor proteins destined for the matrix or the inner membrane.</text>
</comment>
<evidence type="ECO:0000256" key="12">
    <source>
        <dbReference type="ARBA" id="ARBA00023128"/>
    </source>
</evidence>
<dbReference type="GeneID" id="43579265"/>
<dbReference type="GO" id="GO:0046872">
    <property type="term" value="F:metal ion binding"/>
    <property type="evidence" value="ECO:0007669"/>
    <property type="project" value="UniProtKB-UniRule"/>
</dbReference>